<gene>
    <name evidence="7" type="primary">LOC117642922</name>
</gene>
<dbReference type="OrthoDB" id="265717at2759"/>
<keyword evidence="1" id="KW-0479">Metal-binding</keyword>
<dbReference type="InParanoid" id="A0A6P8YL04"/>
<keyword evidence="6" id="KW-1185">Reference proteome</keyword>
<dbReference type="SUPFAM" id="SSF82199">
    <property type="entry name" value="SET domain"/>
    <property type="match status" value="1"/>
</dbReference>
<reference evidence="7" key="1">
    <citation type="submission" date="2025-08" db="UniProtKB">
        <authorList>
            <consortium name="RefSeq"/>
        </authorList>
    </citation>
    <scope>IDENTIFICATION</scope>
    <source>
        <tissue evidence="7">Total insect</tissue>
    </source>
</reference>
<dbReference type="InterPro" id="IPR053010">
    <property type="entry name" value="SET_SmydA-8"/>
</dbReference>
<dbReference type="PANTHER" id="PTHR46455">
    <property type="entry name" value="SET AND MYND DOMAIN CONTAINING, ARTHROPOD-SPECIFIC, MEMBER 4, ISOFORM A"/>
    <property type="match status" value="1"/>
</dbReference>
<evidence type="ECO:0000259" key="5">
    <source>
        <dbReference type="PROSITE" id="PS50865"/>
    </source>
</evidence>
<dbReference type="PROSITE" id="PS50865">
    <property type="entry name" value="ZF_MYND_2"/>
    <property type="match status" value="1"/>
</dbReference>
<dbReference type="Gene3D" id="6.10.140.2220">
    <property type="match status" value="2"/>
</dbReference>
<dbReference type="GeneID" id="117642922"/>
<evidence type="ECO:0000256" key="1">
    <source>
        <dbReference type="ARBA" id="ARBA00022723"/>
    </source>
</evidence>
<evidence type="ECO:0000256" key="3">
    <source>
        <dbReference type="ARBA" id="ARBA00022833"/>
    </source>
</evidence>
<dbReference type="RefSeq" id="XP_034237451.1">
    <property type="nucleotide sequence ID" value="XM_034381560.1"/>
</dbReference>
<dbReference type="InterPro" id="IPR002893">
    <property type="entry name" value="Znf_MYND"/>
</dbReference>
<dbReference type="SUPFAM" id="SSF144232">
    <property type="entry name" value="HIT/MYND zinc finger-like"/>
    <property type="match status" value="1"/>
</dbReference>
<name>A0A6P8YL04_THRPL</name>
<evidence type="ECO:0000313" key="7">
    <source>
        <dbReference type="RefSeq" id="XP_034237451.1"/>
    </source>
</evidence>
<dbReference type="Gene3D" id="1.10.220.160">
    <property type="match status" value="1"/>
</dbReference>
<proteinExistence type="predicted"/>
<dbReference type="AlphaFoldDB" id="A0A6P8YL04"/>
<accession>A0A6P8YL04</accession>
<dbReference type="GO" id="GO:0008270">
    <property type="term" value="F:zinc ion binding"/>
    <property type="evidence" value="ECO:0007669"/>
    <property type="project" value="UniProtKB-KW"/>
</dbReference>
<keyword evidence="2 4" id="KW-0863">Zinc-finger</keyword>
<protein>
    <submittedName>
        <fullName evidence="7">Uncharacterized protein LOC117642922</fullName>
    </submittedName>
</protein>
<dbReference type="InterPro" id="IPR046341">
    <property type="entry name" value="SET_dom_sf"/>
</dbReference>
<evidence type="ECO:0000256" key="2">
    <source>
        <dbReference type="ARBA" id="ARBA00022771"/>
    </source>
</evidence>
<dbReference type="Gene3D" id="2.170.270.10">
    <property type="entry name" value="SET domain"/>
    <property type="match status" value="1"/>
</dbReference>
<dbReference type="Proteomes" id="UP000515158">
    <property type="component" value="Unplaced"/>
</dbReference>
<feature type="domain" description="MYND-type" evidence="5">
    <location>
        <begin position="46"/>
        <end position="81"/>
    </location>
</feature>
<sequence>MKNKKKNIDRKQFKKSAFFGVFGSVYIPHERQRDEFNPTDAPRGPCAVCGEDGLPCARCRVHYYCGKEHQRQHWPRHRAGCGSVEAREGGLVATRDIPAETVILREIPRVTFADLQAHGTLEQRLCFGCHGPLQRRRGRQCQRCGVPVCAEECSDDGRHAAECRAFQRAQFRVPEAYAAGDDDNFVILAVAVRTLRTALATQRDSRIEKLPVTVDVDEDCERGLTEAMRTSMRWYQETLSAGLRRVAVEWLRETAGVAWLSEAELSRAALVNHVLGESVFDRDMKPCWGLFVGSSLMEPSCIPNTAQLPLDDRLNSREYVTVTSRDVAAGEHLTELRARWWDDSRRRRTHVSLKRGVVCWCARCRDPTELGMYVGSPCCPSCAENGKLSYVIAVTWDFQEWKCEACGKTMSEIQVDALTKAARQELEQCFSERNWTEFLSKYVFPRGPLHDTHSLVFQALEALRTCVVTPAQLDSAVTSQAPLLQQGEGPAGAERLSVLPALCEQERAGNWRCTDRAGCNARVHTNADLSNLRLLKDASAHLGHVEDHRAIEGRKVMQALKRRAREEPNDAPQRIIRQAVAAVDDPEVLAKLPERQCVRRVVNIHQNIGRFRNPQLLQDIDLNAPYTTTMRGTRFLLHDSDDVTRWVDTCRRLQRGLDRLLPGVSEGRLVLSMSLRYLLLCRFPKPQDSLNDYFLSRGMEVHSYRPKERFQGDLDALKQEILEATHVVLRHLFSRDDAEPKLTLRDFPFVDF</sequence>
<dbReference type="Pfam" id="PF01753">
    <property type="entry name" value="zf-MYND"/>
    <property type="match status" value="1"/>
</dbReference>
<organism evidence="7">
    <name type="scientific">Thrips palmi</name>
    <name type="common">Melon thrips</name>
    <dbReference type="NCBI Taxonomy" id="161013"/>
    <lineage>
        <taxon>Eukaryota</taxon>
        <taxon>Metazoa</taxon>
        <taxon>Ecdysozoa</taxon>
        <taxon>Arthropoda</taxon>
        <taxon>Hexapoda</taxon>
        <taxon>Insecta</taxon>
        <taxon>Pterygota</taxon>
        <taxon>Neoptera</taxon>
        <taxon>Paraneoptera</taxon>
        <taxon>Thysanoptera</taxon>
        <taxon>Terebrantia</taxon>
        <taxon>Thripoidea</taxon>
        <taxon>Thripidae</taxon>
        <taxon>Thrips</taxon>
    </lineage>
</organism>
<evidence type="ECO:0000313" key="6">
    <source>
        <dbReference type="Proteomes" id="UP000515158"/>
    </source>
</evidence>
<dbReference type="KEGG" id="tpal:117642922"/>
<keyword evidence="3" id="KW-0862">Zinc</keyword>
<dbReference type="PANTHER" id="PTHR46455:SF5">
    <property type="entry name" value="SET AND MYND DOMAIN CONTAINING, ARTHROPOD-SPECIFIC, MEMBER 4, ISOFORM A"/>
    <property type="match status" value="1"/>
</dbReference>
<evidence type="ECO:0000256" key="4">
    <source>
        <dbReference type="PROSITE-ProRule" id="PRU00134"/>
    </source>
</evidence>